<dbReference type="CDD" id="cd01310">
    <property type="entry name" value="TatD_DNAse"/>
    <property type="match status" value="1"/>
</dbReference>
<dbReference type="RefSeq" id="WP_377093470.1">
    <property type="nucleotide sequence ID" value="NZ_JBHSJM010000001.1"/>
</dbReference>
<dbReference type="GO" id="GO:0016787">
    <property type="term" value="F:hydrolase activity"/>
    <property type="evidence" value="ECO:0007669"/>
    <property type="project" value="UniProtKB-KW"/>
</dbReference>
<keyword evidence="2" id="KW-1185">Reference proteome</keyword>
<protein>
    <submittedName>
        <fullName evidence="1">TatD family hydrolase</fullName>
        <ecNumber evidence="1">3.1.-.-</ecNumber>
    </submittedName>
</protein>
<keyword evidence="1" id="KW-0378">Hydrolase</keyword>
<organism evidence="1 2">
    <name type="scientific">Rubritalea spongiae</name>
    <dbReference type="NCBI Taxonomy" id="430797"/>
    <lineage>
        <taxon>Bacteria</taxon>
        <taxon>Pseudomonadati</taxon>
        <taxon>Verrucomicrobiota</taxon>
        <taxon>Verrucomicrobiia</taxon>
        <taxon>Verrucomicrobiales</taxon>
        <taxon>Rubritaleaceae</taxon>
        <taxon>Rubritalea</taxon>
    </lineage>
</organism>
<gene>
    <name evidence="1" type="ORF">ACFSQZ_13645</name>
</gene>
<comment type="caution">
    <text evidence="1">The sequence shown here is derived from an EMBL/GenBank/DDBJ whole genome shotgun (WGS) entry which is preliminary data.</text>
</comment>
<dbReference type="PANTHER" id="PTHR47176">
    <property type="entry name" value="OSJNBA0020J04.13 PROTEIN"/>
    <property type="match status" value="1"/>
</dbReference>
<accession>A0ABW5E4F7</accession>
<dbReference type="Proteomes" id="UP001597297">
    <property type="component" value="Unassembled WGS sequence"/>
</dbReference>
<dbReference type="Gene3D" id="3.20.20.140">
    <property type="entry name" value="Metal-dependent hydrolases"/>
    <property type="match status" value="1"/>
</dbReference>
<evidence type="ECO:0000313" key="2">
    <source>
        <dbReference type="Proteomes" id="UP001597297"/>
    </source>
</evidence>
<sequence>MTSYQDAHLHLQDPRLTHDLTGIIAEVKAQSINALVVNGTSPEDWNAVTELSETYPQLIIPSYGLHPWKTPFHLNAWKEQLTQLINENPKACIGECGLDKWMHNPNINAQCDAFHFQLGLAERYNRPISIHVLKAWAPLLDSLNSHKIPQRGFMLHGYGGSKETARQLVKLGAYFSFSGYFLQQRKQNVQEAFRYIPLDRILIETDAPDMCAPEQWITHPLTEKTNHPANLVATARGLASLLAMDFAELSNQLEANFTRFFLTE</sequence>
<dbReference type="PIRSF" id="PIRSF005902">
    <property type="entry name" value="DNase_TatD"/>
    <property type="match status" value="1"/>
</dbReference>
<name>A0ABW5E4F7_9BACT</name>
<dbReference type="InterPro" id="IPR032466">
    <property type="entry name" value="Metal_Hydrolase"/>
</dbReference>
<dbReference type="EC" id="3.1.-.-" evidence="1"/>
<reference evidence="2" key="1">
    <citation type="journal article" date="2019" name="Int. J. Syst. Evol. Microbiol.">
        <title>The Global Catalogue of Microorganisms (GCM) 10K type strain sequencing project: providing services to taxonomists for standard genome sequencing and annotation.</title>
        <authorList>
            <consortium name="The Broad Institute Genomics Platform"/>
            <consortium name="The Broad Institute Genome Sequencing Center for Infectious Disease"/>
            <person name="Wu L."/>
            <person name="Ma J."/>
        </authorList>
    </citation>
    <scope>NUCLEOTIDE SEQUENCE [LARGE SCALE GENOMIC DNA]</scope>
    <source>
        <strain evidence="2">JCM 16545</strain>
    </source>
</reference>
<proteinExistence type="predicted"/>
<dbReference type="SUPFAM" id="SSF51556">
    <property type="entry name" value="Metallo-dependent hydrolases"/>
    <property type="match status" value="1"/>
</dbReference>
<dbReference type="Pfam" id="PF01026">
    <property type="entry name" value="TatD_DNase"/>
    <property type="match status" value="1"/>
</dbReference>
<dbReference type="EMBL" id="JBHUJC010000042">
    <property type="protein sequence ID" value="MFD2277516.1"/>
    <property type="molecule type" value="Genomic_DNA"/>
</dbReference>
<dbReference type="InterPro" id="IPR001130">
    <property type="entry name" value="TatD-like"/>
</dbReference>
<dbReference type="PANTHER" id="PTHR47176:SF1">
    <property type="entry name" value="OS04G0577500 PROTEIN"/>
    <property type="match status" value="1"/>
</dbReference>
<evidence type="ECO:0000313" key="1">
    <source>
        <dbReference type="EMBL" id="MFD2277516.1"/>
    </source>
</evidence>